<evidence type="ECO:0000313" key="11">
    <source>
        <dbReference type="RefSeq" id="XP_010252343.1"/>
    </source>
</evidence>
<dbReference type="GO" id="GO:0016607">
    <property type="term" value="C:nuclear speck"/>
    <property type="evidence" value="ECO:0007669"/>
    <property type="project" value="UniProtKB-SubCell"/>
</dbReference>
<feature type="region of interest" description="Disordered" evidence="9">
    <location>
        <begin position="60"/>
        <end position="100"/>
    </location>
</feature>
<dbReference type="CDD" id="cd04508">
    <property type="entry name" value="Tudor_SF"/>
    <property type="match status" value="1"/>
</dbReference>
<evidence type="ECO:0000256" key="3">
    <source>
        <dbReference type="ARBA" id="ARBA00005371"/>
    </source>
</evidence>
<evidence type="ECO:0000256" key="1">
    <source>
        <dbReference type="ARBA" id="ARBA00004324"/>
    </source>
</evidence>
<protein>
    <recommendedName>
        <fullName evidence="7">Survival of motor neuron-related-splicing factor 30</fullName>
    </recommendedName>
    <alternativeName>
        <fullName evidence="8">Survival motor neuron domain-containing protein 1</fullName>
    </alternativeName>
</protein>
<dbReference type="RefSeq" id="XP_010252343.1">
    <property type="nucleotide sequence ID" value="XM_010254041.2"/>
</dbReference>
<sequence>MQGSEELSIDELASNLSTYKEQLQQVRKLLADDPGNSEYADMEKELEEVIALTEELFATAKQNESSGLDTGADGGASPHQNQSEEPSHYDMALSNSSESYDKLPVGTKVQAVWSEDGEWYDATIEALAPNGYYVCYDGWGNKEEVDPSNIRPIQGVNALLEAEREAEATKQAIKRKIAQSAVADFQSRSLPAKLRIDPSDPEDVKAAKRKKIHAFKSKVRLEQLEVTQNKRQNAWQQFQTTKGRAKKIGFFSGRKRESIFKSPDDPRGKVGVTGSGKGLTEFQKREKHLHLKGQGVESED</sequence>
<dbReference type="GO" id="GO:0005737">
    <property type="term" value="C:cytoplasm"/>
    <property type="evidence" value="ECO:0007669"/>
    <property type="project" value="InterPro"/>
</dbReference>
<keyword evidence="5" id="KW-0539">Nucleus</keyword>
<keyword evidence="10" id="KW-1185">Reference proteome</keyword>
<evidence type="ECO:0000256" key="9">
    <source>
        <dbReference type="SAM" id="MobiDB-lite"/>
    </source>
</evidence>
<organism evidence="10 11">
    <name type="scientific">Nelumbo nucifera</name>
    <name type="common">Sacred lotus</name>
    <dbReference type="NCBI Taxonomy" id="4432"/>
    <lineage>
        <taxon>Eukaryota</taxon>
        <taxon>Viridiplantae</taxon>
        <taxon>Streptophyta</taxon>
        <taxon>Embryophyta</taxon>
        <taxon>Tracheophyta</taxon>
        <taxon>Spermatophyta</taxon>
        <taxon>Magnoliopsida</taxon>
        <taxon>Proteales</taxon>
        <taxon>Nelumbonaceae</taxon>
        <taxon>Nelumbo</taxon>
    </lineage>
</organism>
<dbReference type="GO" id="GO:0006397">
    <property type="term" value="P:mRNA processing"/>
    <property type="evidence" value="ECO:0007669"/>
    <property type="project" value="InterPro"/>
</dbReference>
<dbReference type="GO" id="GO:0015030">
    <property type="term" value="C:Cajal body"/>
    <property type="evidence" value="ECO:0007669"/>
    <property type="project" value="UniProtKB-SubCell"/>
</dbReference>
<dbReference type="GeneID" id="104593939"/>
<dbReference type="GO" id="GO:0003723">
    <property type="term" value="F:RNA binding"/>
    <property type="evidence" value="ECO:0007669"/>
    <property type="project" value="InterPro"/>
</dbReference>
<evidence type="ECO:0000256" key="6">
    <source>
        <dbReference type="ARBA" id="ARBA00037618"/>
    </source>
</evidence>
<dbReference type="KEGG" id="nnu:104593939"/>
<dbReference type="PROSITE" id="PS50304">
    <property type="entry name" value="TUDOR"/>
    <property type="match status" value="1"/>
</dbReference>
<comment type="subcellular location">
    <subcellularLocation>
        <location evidence="1">Nucleus speckle</location>
    </subcellularLocation>
    <subcellularLocation>
        <location evidence="2">Nucleus</location>
        <location evidence="2">Cajal body</location>
    </subcellularLocation>
</comment>
<dbReference type="Proteomes" id="UP000189703">
    <property type="component" value="Unplaced"/>
</dbReference>
<dbReference type="PANTHER" id="PTHR13681:SF26">
    <property type="entry name" value="SURVIVAL OF MOTOR NEURON-RELATED-SPLICING FACTOR 30"/>
    <property type="match status" value="1"/>
</dbReference>
<dbReference type="SUPFAM" id="SSF63748">
    <property type="entry name" value="Tudor/PWWP/MBT"/>
    <property type="match status" value="1"/>
</dbReference>
<dbReference type="GO" id="GO:0005634">
    <property type="term" value="C:nucleus"/>
    <property type="evidence" value="ECO:0000318"/>
    <property type="project" value="GO_Central"/>
</dbReference>
<evidence type="ECO:0000256" key="7">
    <source>
        <dbReference type="ARBA" id="ARBA00041083"/>
    </source>
</evidence>
<dbReference type="FunCoup" id="A0A1U7ZV56">
    <property type="interactions" value="3807"/>
</dbReference>
<evidence type="ECO:0000256" key="4">
    <source>
        <dbReference type="ARBA" id="ARBA00022728"/>
    </source>
</evidence>
<dbReference type="STRING" id="4432.A0A1U7ZV56"/>
<comment type="function">
    <text evidence="6">Involved in spliceosome assembly.</text>
</comment>
<gene>
    <name evidence="11" type="primary">LOC104593939</name>
</gene>
<dbReference type="OrthoDB" id="79171at2759"/>
<accession>A0A1U7ZV56</accession>
<evidence type="ECO:0000256" key="5">
    <source>
        <dbReference type="ARBA" id="ARBA00023242"/>
    </source>
</evidence>
<dbReference type="eggNOG" id="KOG3026">
    <property type="taxonomic scope" value="Eukaryota"/>
</dbReference>
<comment type="similarity">
    <text evidence="3">Belongs to the SMN family.</text>
</comment>
<dbReference type="GO" id="GO:0005681">
    <property type="term" value="C:spliceosomal complex"/>
    <property type="evidence" value="ECO:0007669"/>
    <property type="project" value="UniProtKB-KW"/>
</dbReference>
<keyword evidence="4" id="KW-0508">mRNA splicing</keyword>
<evidence type="ECO:0000256" key="8">
    <source>
        <dbReference type="ARBA" id="ARBA00042567"/>
    </source>
</evidence>
<reference evidence="11" key="1">
    <citation type="submission" date="2025-08" db="UniProtKB">
        <authorList>
            <consortium name="RefSeq"/>
        </authorList>
    </citation>
    <scope>IDENTIFICATION</scope>
</reference>
<evidence type="ECO:0000313" key="10">
    <source>
        <dbReference type="Proteomes" id="UP000189703"/>
    </source>
</evidence>
<keyword evidence="4" id="KW-0507">mRNA processing</keyword>
<keyword evidence="4" id="KW-0747">Spliceosome</keyword>
<feature type="compositionally biased region" description="Basic and acidic residues" evidence="9">
    <location>
        <begin position="256"/>
        <end position="268"/>
    </location>
</feature>
<dbReference type="AlphaFoldDB" id="A0A1U7ZV56"/>
<dbReference type="SMART" id="SM00333">
    <property type="entry name" value="TUDOR"/>
    <property type="match status" value="1"/>
</dbReference>
<evidence type="ECO:0000256" key="2">
    <source>
        <dbReference type="ARBA" id="ARBA00004408"/>
    </source>
</evidence>
<dbReference type="OMA" id="CMAVWSQ"/>
<dbReference type="Pfam" id="PF06003">
    <property type="entry name" value="SMN_Tudor"/>
    <property type="match status" value="1"/>
</dbReference>
<dbReference type="InterPro" id="IPR002999">
    <property type="entry name" value="Tudor"/>
</dbReference>
<dbReference type="PANTHER" id="PTHR13681">
    <property type="entry name" value="SURVIVAL OF MOTOR NEURON-RELATED-SPLICING FACTOR 30-RELATED"/>
    <property type="match status" value="1"/>
</dbReference>
<dbReference type="InterPro" id="IPR010304">
    <property type="entry name" value="SMN_Tudor"/>
</dbReference>
<feature type="region of interest" description="Disordered" evidence="9">
    <location>
        <begin position="256"/>
        <end position="300"/>
    </location>
</feature>
<proteinExistence type="inferred from homology"/>
<dbReference type="Gene3D" id="2.30.30.140">
    <property type="match status" value="1"/>
</dbReference>
<name>A0A1U7ZV56_NELNU</name>